<protein>
    <submittedName>
        <fullName evidence="6">Aminopeptidase P family protein</fullName>
    </submittedName>
</protein>
<dbReference type="InterPro" id="IPR001131">
    <property type="entry name" value="Peptidase_M24B_aminopep-P_CS"/>
</dbReference>
<dbReference type="Gene3D" id="3.90.230.10">
    <property type="entry name" value="Creatinase/methionine aminopeptidase superfamily"/>
    <property type="match status" value="1"/>
</dbReference>
<dbReference type="InterPro" id="IPR050659">
    <property type="entry name" value="Peptidase_M24B"/>
</dbReference>
<evidence type="ECO:0000256" key="1">
    <source>
        <dbReference type="ARBA" id="ARBA00022723"/>
    </source>
</evidence>
<evidence type="ECO:0000256" key="2">
    <source>
        <dbReference type="ARBA" id="ARBA00022801"/>
    </source>
</evidence>
<proteinExistence type="inferred from homology"/>
<keyword evidence="2" id="KW-0378">Hydrolase</keyword>
<dbReference type="InterPro" id="IPR036005">
    <property type="entry name" value="Creatinase/aminopeptidase-like"/>
</dbReference>
<organism evidence="6 7">
    <name type="scientific">Candidatus Stercoripulliclostridium pullicola</name>
    <dbReference type="NCBI Taxonomy" id="2840953"/>
    <lineage>
        <taxon>Bacteria</taxon>
        <taxon>Bacillati</taxon>
        <taxon>Bacillota</taxon>
        <taxon>Clostridia</taxon>
        <taxon>Eubacteriales</taxon>
        <taxon>Candidatus Stercoripulliclostridium</taxon>
    </lineage>
</organism>
<evidence type="ECO:0000259" key="5">
    <source>
        <dbReference type="Pfam" id="PF01321"/>
    </source>
</evidence>
<keyword evidence="6" id="KW-0031">Aminopeptidase</keyword>
<name>A0A940DGF8_9FIRM</name>
<dbReference type="PROSITE" id="PS00491">
    <property type="entry name" value="PROLINE_PEPTIDASE"/>
    <property type="match status" value="1"/>
</dbReference>
<dbReference type="GO" id="GO:0046872">
    <property type="term" value="F:metal ion binding"/>
    <property type="evidence" value="ECO:0007669"/>
    <property type="project" value="UniProtKB-KW"/>
</dbReference>
<dbReference type="Pfam" id="PF00557">
    <property type="entry name" value="Peptidase_M24"/>
    <property type="match status" value="1"/>
</dbReference>
<comment type="caution">
    <text evidence="6">The sequence shown here is derived from an EMBL/GenBank/DDBJ whole genome shotgun (WGS) entry which is preliminary data.</text>
</comment>
<sequence>MKNKVGTTGLNIFSGVPVTAHNKGVVVLDEANLFYFTRYSNADAAILIAGDKRYYICDKRVSEEAEELLENYEITDVGALSYVEKAVELAKASGVAELGYEDERISHREYLTLANSAGCALTPADDEIRALRAVKSEYELECVRSAQAVTDAVFEAILSYIVPGTSERELKAFIDARMAEKGASPAFDTIVAFGANTSKPHAHAGDNRLKDRDVVTVDFGAKKEGYCSDMTRSFVYGGACEEYVNLYEAVLEAQNAALAKLKAGMSGAECHAVAKEILDARGYGEYFTHSLGHSLGVEIHETPALSPRNPLPIPLGALTSVEPGAYIPGKFGVRIEDMVVFEKDRVYNLTKSPKNLIILG</sequence>
<dbReference type="PANTHER" id="PTHR46112:SF3">
    <property type="entry name" value="AMINOPEPTIDASE YPDF"/>
    <property type="match status" value="1"/>
</dbReference>
<feature type="domain" description="Peptidase M24" evidence="4">
    <location>
        <begin position="141"/>
        <end position="341"/>
    </location>
</feature>
<comment type="similarity">
    <text evidence="3">Belongs to the peptidase M24B family.</text>
</comment>
<evidence type="ECO:0000313" key="7">
    <source>
        <dbReference type="Proteomes" id="UP000727857"/>
    </source>
</evidence>
<evidence type="ECO:0000256" key="3">
    <source>
        <dbReference type="RuleBase" id="RU000590"/>
    </source>
</evidence>
<dbReference type="AlphaFoldDB" id="A0A940DGF8"/>
<evidence type="ECO:0000313" key="6">
    <source>
        <dbReference type="EMBL" id="MBO8423951.1"/>
    </source>
</evidence>
<dbReference type="Proteomes" id="UP000727857">
    <property type="component" value="Unassembled WGS sequence"/>
</dbReference>
<dbReference type="InterPro" id="IPR000587">
    <property type="entry name" value="Creatinase_N"/>
</dbReference>
<dbReference type="GO" id="GO:0004177">
    <property type="term" value="F:aminopeptidase activity"/>
    <property type="evidence" value="ECO:0007669"/>
    <property type="project" value="UniProtKB-KW"/>
</dbReference>
<reference evidence="6" key="1">
    <citation type="submission" date="2020-10" db="EMBL/GenBank/DDBJ databases">
        <authorList>
            <person name="Gilroy R."/>
        </authorList>
    </citation>
    <scope>NUCLEOTIDE SEQUENCE</scope>
    <source>
        <strain evidence="6">517</strain>
    </source>
</reference>
<accession>A0A940DGF8</accession>
<gene>
    <name evidence="6" type="ORF">IAB16_02885</name>
</gene>
<keyword evidence="1 3" id="KW-0479">Metal-binding</keyword>
<dbReference type="Gene3D" id="3.40.350.10">
    <property type="entry name" value="Creatinase/prolidase N-terminal domain"/>
    <property type="match status" value="1"/>
</dbReference>
<dbReference type="EMBL" id="JADINF010000070">
    <property type="protein sequence ID" value="MBO8423951.1"/>
    <property type="molecule type" value="Genomic_DNA"/>
</dbReference>
<dbReference type="CDD" id="cd01092">
    <property type="entry name" value="APP-like"/>
    <property type="match status" value="1"/>
</dbReference>
<dbReference type="InterPro" id="IPR000994">
    <property type="entry name" value="Pept_M24"/>
</dbReference>
<evidence type="ECO:0000259" key="4">
    <source>
        <dbReference type="Pfam" id="PF00557"/>
    </source>
</evidence>
<dbReference type="InterPro" id="IPR029149">
    <property type="entry name" value="Creatin/AminoP/Spt16_N"/>
</dbReference>
<dbReference type="Pfam" id="PF01321">
    <property type="entry name" value="Creatinase_N"/>
    <property type="match status" value="1"/>
</dbReference>
<feature type="domain" description="Creatinase N-terminal" evidence="5">
    <location>
        <begin position="23"/>
        <end position="134"/>
    </location>
</feature>
<reference evidence="6" key="2">
    <citation type="journal article" date="2021" name="PeerJ">
        <title>Extensive microbial diversity within the chicken gut microbiome revealed by metagenomics and culture.</title>
        <authorList>
            <person name="Gilroy R."/>
            <person name="Ravi A."/>
            <person name="Getino M."/>
            <person name="Pursley I."/>
            <person name="Horton D.L."/>
            <person name="Alikhan N.F."/>
            <person name="Baker D."/>
            <person name="Gharbi K."/>
            <person name="Hall N."/>
            <person name="Watson M."/>
            <person name="Adriaenssens E.M."/>
            <person name="Foster-Nyarko E."/>
            <person name="Jarju S."/>
            <person name="Secka A."/>
            <person name="Antonio M."/>
            <person name="Oren A."/>
            <person name="Chaudhuri R.R."/>
            <person name="La Ragione R."/>
            <person name="Hildebrand F."/>
            <person name="Pallen M.J."/>
        </authorList>
    </citation>
    <scope>NUCLEOTIDE SEQUENCE</scope>
    <source>
        <strain evidence="6">517</strain>
    </source>
</reference>
<dbReference type="SUPFAM" id="SSF55920">
    <property type="entry name" value="Creatinase/aminopeptidase"/>
    <property type="match status" value="1"/>
</dbReference>
<dbReference type="SUPFAM" id="SSF53092">
    <property type="entry name" value="Creatinase/prolidase N-terminal domain"/>
    <property type="match status" value="1"/>
</dbReference>
<keyword evidence="6" id="KW-0645">Protease</keyword>
<dbReference type="PANTHER" id="PTHR46112">
    <property type="entry name" value="AMINOPEPTIDASE"/>
    <property type="match status" value="1"/>
</dbReference>